<feature type="transmembrane region" description="Helical" evidence="9">
    <location>
        <begin position="328"/>
        <end position="351"/>
    </location>
</feature>
<evidence type="ECO:0000256" key="3">
    <source>
        <dbReference type="ARBA" id="ARBA00022448"/>
    </source>
</evidence>
<dbReference type="GO" id="GO:0055085">
    <property type="term" value="P:transmembrane transport"/>
    <property type="evidence" value="ECO:0007669"/>
    <property type="project" value="TreeGrafter"/>
</dbReference>
<evidence type="ECO:0000313" key="10">
    <source>
        <dbReference type="EMBL" id="CAB4878477.1"/>
    </source>
</evidence>
<evidence type="ECO:0000256" key="9">
    <source>
        <dbReference type="SAM" id="Phobius"/>
    </source>
</evidence>
<name>A0A6J7E5X6_9ZZZZ</name>
<feature type="transmembrane region" description="Helical" evidence="9">
    <location>
        <begin position="263"/>
        <end position="291"/>
    </location>
</feature>
<evidence type="ECO:0000256" key="5">
    <source>
        <dbReference type="ARBA" id="ARBA00022692"/>
    </source>
</evidence>
<keyword evidence="7 9" id="KW-0472">Membrane</keyword>
<evidence type="ECO:0000256" key="7">
    <source>
        <dbReference type="ARBA" id="ARBA00023136"/>
    </source>
</evidence>
<dbReference type="InterPro" id="IPR002549">
    <property type="entry name" value="AI-2E-like"/>
</dbReference>
<evidence type="ECO:0000256" key="1">
    <source>
        <dbReference type="ARBA" id="ARBA00004651"/>
    </source>
</evidence>
<evidence type="ECO:0000256" key="2">
    <source>
        <dbReference type="ARBA" id="ARBA00009773"/>
    </source>
</evidence>
<feature type="region of interest" description="Disordered" evidence="8">
    <location>
        <begin position="1"/>
        <end position="23"/>
    </location>
</feature>
<comment type="similarity">
    <text evidence="2">Belongs to the autoinducer-2 exporter (AI-2E) (TC 2.A.86) family.</text>
</comment>
<keyword evidence="3" id="KW-0813">Transport</keyword>
<feature type="transmembrane region" description="Helical" evidence="9">
    <location>
        <begin position="94"/>
        <end position="114"/>
    </location>
</feature>
<dbReference type="PANTHER" id="PTHR21716:SF53">
    <property type="entry name" value="PERMEASE PERM-RELATED"/>
    <property type="match status" value="1"/>
</dbReference>
<feature type="region of interest" description="Disordered" evidence="8">
    <location>
        <begin position="382"/>
        <end position="402"/>
    </location>
</feature>
<evidence type="ECO:0000256" key="4">
    <source>
        <dbReference type="ARBA" id="ARBA00022475"/>
    </source>
</evidence>
<protein>
    <submittedName>
        <fullName evidence="10">Unannotated protein</fullName>
    </submittedName>
</protein>
<organism evidence="10">
    <name type="scientific">freshwater metagenome</name>
    <dbReference type="NCBI Taxonomy" id="449393"/>
    <lineage>
        <taxon>unclassified sequences</taxon>
        <taxon>metagenomes</taxon>
        <taxon>ecological metagenomes</taxon>
    </lineage>
</organism>
<gene>
    <name evidence="10" type="ORF">UFOPK3376_01275</name>
</gene>
<proteinExistence type="inferred from homology"/>
<reference evidence="10" key="1">
    <citation type="submission" date="2020-05" db="EMBL/GenBank/DDBJ databases">
        <authorList>
            <person name="Chiriac C."/>
            <person name="Salcher M."/>
            <person name="Ghai R."/>
            <person name="Kavagutti S V."/>
        </authorList>
    </citation>
    <scope>NUCLEOTIDE SEQUENCE</scope>
</reference>
<dbReference type="AlphaFoldDB" id="A0A6J7E5X6"/>
<accession>A0A6J7E5X6</accession>
<feature type="transmembrane region" description="Helical" evidence="9">
    <location>
        <begin position="32"/>
        <end position="50"/>
    </location>
</feature>
<keyword evidence="4" id="KW-1003">Cell membrane</keyword>
<keyword evidence="6 9" id="KW-1133">Transmembrane helix</keyword>
<comment type="subcellular location">
    <subcellularLocation>
        <location evidence="1">Cell membrane</location>
        <topology evidence="1">Multi-pass membrane protein</topology>
    </subcellularLocation>
</comment>
<dbReference type="PANTHER" id="PTHR21716">
    <property type="entry name" value="TRANSMEMBRANE PROTEIN"/>
    <property type="match status" value="1"/>
</dbReference>
<dbReference type="GO" id="GO:0005886">
    <property type="term" value="C:plasma membrane"/>
    <property type="evidence" value="ECO:0007669"/>
    <property type="project" value="UniProtKB-SubCell"/>
</dbReference>
<dbReference type="EMBL" id="CAFBLP010000027">
    <property type="protein sequence ID" value="CAB4878477.1"/>
    <property type="molecule type" value="Genomic_DNA"/>
</dbReference>
<dbReference type="Pfam" id="PF01594">
    <property type="entry name" value="AI-2E_transport"/>
    <property type="match status" value="1"/>
</dbReference>
<evidence type="ECO:0000256" key="8">
    <source>
        <dbReference type="SAM" id="MobiDB-lite"/>
    </source>
</evidence>
<evidence type="ECO:0000256" key="6">
    <source>
        <dbReference type="ARBA" id="ARBA00022989"/>
    </source>
</evidence>
<feature type="transmembrane region" description="Helical" evidence="9">
    <location>
        <begin position="297"/>
        <end position="316"/>
    </location>
</feature>
<feature type="transmembrane region" description="Helical" evidence="9">
    <location>
        <begin position="57"/>
        <end position="74"/>
    </location>
</feature>
<sequence length="402" mass="43951">MSADSRESTGPVEPDSEGGQRRPTWVSTMPAWVWKAVAIFWLGYLVTLATKFMFDRLTELMVLLLISMFLALAIEPGVNRLSQRGWRRGTSTTLILLGVFVFTVVFVVAIASLVGGQIADLLNDTPKTITKVVGFLNRHFSTHIDAKKVIASTEDPNGSFQRFIKSQRAKVFEVSVAALDALLQLFSVLLFTFYLVADGPRMRRSICSRFRPERQERVLNVWELAISKTGGYLYSRALLAALSAFFHWVLFQSLGTTAPVAMALWVGLISQFLPVVGTYLAGALPILLALVDSPGKALVMLAFVVLYQQVENYLFLPRITARTMELHPALAFGAALAGGAVLGPVGAILALPAAAMGQAVVGEWGTRHEVIDVPLTRLSHPSMKVKKAARKKGDTQDSDESD</sequence>
<keyword evidence="5 9" id="KW-0812">Transmembrane</keyword>
<feature type="transmembrane region" description="Helical" evidence="9">
    <location>
        <begin position="171"/>
        <end position="196"/>
    </location>
</feature>